<reference evidence="1" key="1">
    <citation type="journal article" date="2014" name="Int. J. Syst. Evol. Microbiol.">
        <title>Complete genome sequence of Corynebacterium casei LMG S-19264T (=DSM 44701T), isolated from a smear-ripened cheese.</title>
        <authorList>
            <consortium name="US DOE Joint Genome Institute (JGI-PGF)"/>
            <person name="Walter F."/>
            <person name="Albersmeier A."/>
            <person name="Kalinowski J."/>
            <person name="Ruckert C."/>
        </authorList>
    </citation>
    <scope>NUCLEOTIDE SEQUENCE</scope>
    <source>
        <strain evidence="1">JCM 16108</strain>
    </source>
</reference>
<dbReference type="SUPFAM" id="SSF69025">
    <property type="entry name" value="Hypothetical protein MTH865"/>
    <property type="match status" value="1"/>
</dbReference>
<comment type="caution">
    <text evidence="1">The sequence shown here is derived from an EMBL/GenBank/DDBJ whole genome shotgun (WGS) entry which is preliminary data.</text>
</comment>
<sequence>MSDADTDAEGELREELTAALEDADYPVTSMTSLVPELPRGPMTKFHAGETTYSAMELAKLLSGHEEFPYDDVESLVDDVIAGLKAEGEL</sequence>
<dbReference type="EMBL" id="JAGGKO010000004">
    <property type="protein sequence ID" value="MBP1955423.1"/>
    <property type="molecule type" value="Genomic_DNA"/>
</dbReference>
<proteinExistence type="predicted"/>
<accession>A0A830G2D4</accession>
<evidence type="ECO:0000313" key="2">
    <source>
        <dbReference type="EMBL" id="MBP1955423.1"/>
    </source>
</evidence>
<dbReference type="InterPro" id="IPR024093">
    <property type="entry name" value="Uncharacterised_MTH865"/>
</dbReference>
<reference evidence="2" key="3">
    <citation type="submission" date="2021-03" db="EMBL/GenBank/DDBJ databases">
        <title>Genomic Encyclopedia of Type Strains, Phase IV (KMG-IV): sequencing the most valuable type-strain genomes for metagenomic binning, comparative biology and taxonomic classification.</title>
        <authorList>
            <person name="Goeker M."/>
        </authorList>
    </citation>
    <scope>NUCLEOTIDE SEQUENCE</scope>
    <source>
        <strain evidence="2">DSM 22443</strain>
    </source>
</reference>
<dbReference type="AlphaFoldDB" id="A0A830G2D4"/>
<dbReference type="Proteomes" id="UP000765891">
    <property type="component" value="Unassembled WGS sequence"/>
</dbReference>
<keyword evidence="3" id="KW-1185">Reference proteome</keyword>
<dbReference type="Pfam" id="PF07747">
    <property type="entry name" value="MTH865"/>
    <property type="match status" value="1"/>
</dbReference>
<dbReference type="OrthoDB" id="335595at2157"/>
<evidence type="ECO:0008006" key="4">
    <source>
        <dbReference type="Google" id="ProtNLM"/>
    </source>
</evidence>
<dbReference type="Gene3D" id="1.10.238.80">
    <property type="entry name" value="MTH865-like"/>
    <property type="match status" value="1"/>
</dbReference>
<dbReference type="EMBL" id="BMOO01000005">
    <property type="protein sequence ID" value="GGM72284.1"/>
    <property type="molecule type" value="Genomic_DNA"/>
</dbReference>
<dbReference type="Proteomes" id="UP000614609">
    <property type="component" value="Unassembled WGS sequence"/>
</dbReference>
<organism evidence="1 3">
    <name type="scientific">Halarchaeum rubridurum</name>
    <dbReference type="NCBI Taxonomy" id="489911"/>
    <lineage>
        <taxon>Archaea</taxon>
        <taxon>Methanobacteriati</taxon>
        <taxon>Methanobacteriota</taxon>
        <taxon>Stenosarchaea group</taxon>
        <taxon>Halobacteria</taxon>
        <taxon>Halobacteriales</taxon>
        <taxon>Halobacteriaceae</taxon>
    </lineage>
</organism>
<reference evidence="1" key="2">
    <citation type="submission" date="2020-09" db="EMBL/GenBank/DDBJ databases">
        <authorList>
            <person name="Sun Q."/>
            <person name="Ohkuma M."/>
        </authorList>
    </citation>
    <scope>NUCLEOTIDE SEQUENCE</scope>
    <source>
        <strain evidence="1">JCM 16108</strain>
    </source>
</reference>
<name>A0A830G2D4_9EURY</name>
<gene>
    <name evidence="1" type="ORF">GCM10009017_22760</name>
    <name evidence="2" type="ORF">J2752_002346</name>
</gene>
<dbReference type="InterPro" id="IPR036825">
    <property type="entry name" value="MTH865-like_sf"/>
</dbReference>
<protein>
    <recommendedName>
        <fullName evidence="4">MTH865-like family protein</fullName>
    </recommendedName>
</protein>
<dbReference type="RefSeq" id="WP_188872734.1">
    <property type="nucleotide sequence ID" value="NZ_BMOO01000005.1"/>
</dbReference>
<evidence type="ECO:0000313" key="1">
    <source>
        <dbReference type="EMBL" id="GGM72284.1"/>
    </source>
</evidence>
<evidence type="ECO:0000313" key="3">
    <source>
        <dbReference type="Proteomes" id="UP000614609"/>
    </source>
</evidence>